<organism evidence="1 2">
    <name type="scientific">Stentor coeruleus</name>
    <dbReference type="NCBI Taxonomy" id="5963"/>
    <lineage>
        <taxon>Eukaryota</taxon>
        <taxon>Sar</taxon>
        <taxon>Alveolata</taxon>
        <taxon>Ciliophora</taxon>
        <taxon>Postciliodesmatophora</taxon>
        <taxon>Heterotrichea</taxon>
        <taxon>Heterotrichida</taxon>
        <taxon>Stentoridae</taxon>
        <taxon>Stentor</taxon>
    </lineage>
</organism>
<comment type="caution">
    <text evidence="1">The sequence shown here is derived from an EMBL/GenBank/DDBJ whole genome shotgun (WGS) entry which is preliminary data.</text>
</comment>
<protein>
    <submittedName>
        <fullName evidence="1">Uncharacterized protein</fullName>
    </submittedName>
</protein>
<dbReference type="EMBL" id="MPUH01000083">
    <property type="protein sequence ID" value="OMJ91357.1"/>
    <property type="molecule type" value="Genomic_DNA"/>
</dbReference>
<accession>A0A1R2CQT4</accession>
<dbReference type="AlphaFoldDB" id="A0A1R2CQT4"/>
<reference evidence="1 2" key="1">
    <citation type="submission" date="2016-11" db="EMBL/GenBank/DDBJ databases">
        <title>The macronuclear genome of Stentor coeruleus: a giant cell with tiny introns.</title>
        <authorList>
            <person name="Slabodnick M."/>
            <person name="Ruby J.G."/>
            <person name="Reiff S.B."/>
            <person name="Swart E.C."/>
            <person name="Gosai S."/>
            <person name="Prabakaran S."/>
            <person name="Witkowska E."/>
            <person name="Larue G.E."/>
            <person name="Fisher S."/>
            <person name="Freeman R.M."/>
            <person name="Gunawardena J."/>
            <person name="Chu W."/>
            <person name="Stover N.A."/>
            <person name="Gregory B.D."/>
            <person name="Nowacki M."/>
            <person name="Derisi J."/>
            <person name="Roy S.W."/>
            <person name="Marshall W.F."/>
            <person name="Sood P."/>
        </authorList>
    </citation>
    <scope>NUCLEOTIDE SEQUENCE [LARGE SCALE GENOMIC DNA]</scope>
    <source>
        <strain evidence="1">WM001</strain>
    </source>
</reference>
<sequence>MYIGPWQEYKLGQVIRLKNELYEGKSTNLSTVALQNHDTTNKQFQNLHINTPSTNSLSSEQIQKPYPTFNLDIYYKQWKKVESIMAMSETPARKPLLPIQSGVRKRLGKNIQEKRVNKMKQIYGIGIPEQQFGLYKKSDAIKDQFKSLPSCSVEDKNKKSFTDKIKMDIKASETISFNDKIKKNNIFEEQKKDFKINKNEDGNEKNMEGLWLLKIENTDEVKGKDRFCNMNSHYGLDAVDESFNQEGVDGLLQWVENLPEEISGSQMMSSKGFIL</sequence>
<evidence type="ECO:0000313" key="2">
    <source>
        <dbReference type="Proteomes" id="UP000187209"/>
    </source>
</evidence>
<evidence type="ECO:0000313" key="1">
    <source>
        <dbReference type="EMBL" id="OMJ91357.1"/>
    </source>
</evidence>
<keyword evidence="2" id="KW-1185">Reference proteome</keyword>
<proteinExistence type="predicted"/>
<dbReference type="Proteomes" id="UP000187209">
    <property type="component" value="Unassembled WGS sequence"/>
</dbReference>
<gene>
    <name evidence="1" type="ORF">SteCoe_6153</name>
</gene>
<name>A0A1R2CQT4_9CILI</name>